<dbReference type="EMBL" id="LK023325">
    <property type="protein sequence ID" value="CDS08493.1"/>
    <property type="molecule type" value="Genomic_DNA"/>
</dbReference>
<sequence length="571" mass="65096">MNSVVELTDTLSLIDRTTKDARALCMTTLDPTPSFSAPSIVNRSSYQHCDTSDQNETTEKKTVWMRRCETTPLVLDRCTPLPSSALWAIPPKYAESRRPSDSWNWWSSHDNIPPEPDPSPHPLSIDMTTSSPSPLDPYYEPFPSPLSASIHPLTKNDDDDDENQVLQQPEWPLTPVSPRQPQDAWWGERPPPNIVCQHMDRYFSEYDLDQPWMYEDSISSDSSSSKRMTRAKSIRAVACEAANTMYDNNIHMRRLSSLTPMRRKSTKFWDQSTIQVKADNMIQFQKKKDGIRWIRGKLLGQGSFGRVHMAFNVVTGEVIAVKQVNMSPPFVKEIMVDGSQLHQEIAMLRDLDHENIVQYLGYDEDEDEGVINIFLEYVSGGSIASRLAIHGAFPERIVRFFTRQICMGLAYLHSKGILHRDIKAANILIEADGVCKISDFGLSKRHDYAEQVYDANDRMSLRGSVYWMAPEVVKNQPYSAKVDIWSLGCTVIEMLTGERPWLTCHQLAAFYNLGCQKKPRIPESVADTAKDFLNQCFVIDSCKRPTANDLLDHDFCYIDPDFDFAMERGKI</sequence>
<feature type="domain" description="Protein kinase" evidence="7">
    <location>
        <begin position="293"/>
        <end position="556"/>
    </location>
</feature>
<evidence type="ECO:0000256" key="2">
    <source>
        <dbReference type="ARBA" id="ARBA00022741"/>
    </source>
</evidence>
<dbReference type="AlphaFoldDB" id="A0A077WN01"/>
<dbReference type="Pfam" id="PF00069">
    <property type="entry name" value="Pkinase"/>
    <property type="match status" value="1"/>
</dbReference>
<dbReference type="GO" id="GO:0005524">
    <property type="term" value="F:ATP binding"/>
    <property type="evidence" value="ECO:0007669"/>
    <property type="project" value="UniProtKB-UniRule"/>
</dbReference>
<evidence type="ECO:0000259" key="7">
    <source>
        <dbReference type="PROSITE" id="PS50011"/>
    </source>
</evidence>
<dbReference type="PANTHER" id="PTHR48016:SF48">
    <property type="entry name" value="SERINE_THREONINE-PROTEIN KINASE BCK1_SLK1_SSP31"/>
    <property type="match status" value="1"/>
</dbReference>
<dbReference type="SMART" id="SM00220">
    <property type="entry name" value="S_TKc"/>
    <property type="match status" value="1"/>
</dbReference>
<dbReference type="SUPFAM" id="SSF56112">
    <property type="entry name" value="Protein kinase-like (PK-like)"/>
    <property type="match status" value="1"/>
</dbReference>
<dbReference type="PROSITE" id="PS50011">
    <property type="entry name" value="PROTEIN_KINASE_DOM"/>
    <property type="match status" value="1"/>
</dbReference>
<dbReference type="GO" id="GO:0004672">
    <property type="term" value="F:protein kinase activity"/>
    <property type="evidence" value="ECO:0007669"/>
    <property type="project" value="InterPro"/>
</dbReference>
<evidence type="ECO:0000256" key="1">
    <source>
        <dbReference type="ARBA" id="ARBA00022679"/>
    </source>
</evidence>
<dbReference type="PROSITE" id="PS00108">
    <property type="entry name" value="PROTEIN_KINASE_ST"/>
    <property type="match status" value="1"/>
</dbReference>
<gene>
    <name evidence="8" type="ORF">LRAMOSA09854</name>
</gene>
<evidence type="ECO:0000313" key="8">
    <source>
        <dbReference type="EMBL" id="CDS08493.1"/>
    </source>
</evidence>
<keyword evidence="3" id="KW-0418">Kinase</keyword>
<keyword evidence="4 5" id="KW-0067">ATP-binding</keyword>
<dbReference type="PROSITE" id="PS00107">
    <property type="entry name" value="PROTEIN_KINASE_ATP"/>
    <property type="match status" value="1"/>
</dbReference>
<dbReference type="Gene3D" id="1.10.510.10">
    <property type="entry name" value="Transferase(Phosphotransferase) domain 1"/>
    <property type="match status" value="1"/>
</dbReference>
<evidence type="ECO:0000256" key="4">
    <source>
        <dbReference type="ARBA" id="ARBA00022840"/>
    </source>
</evidence>
<dbReference type="FunFam" id="1.10.510.10:FF:000182">
    <property type="entry name" value="MAP kinase kinase kinase mkh1"/>
    <property type="match status" value="1"/>
</dbReference>
<dbReference type="GO" id="GO:0000165">
    <property type="term" value="P:MAPK cascade"/>
    <property type="evidence" value="ECO:0007669"/>
    <property type="project" value="UniProtKB-ARBA"/>
</dbReference>
<dbReference type="OrthoDB" id="266718at2759"/>
<feature type="binding site" evidence="5">
    <location>
        <position position="322"/>
    </location>
    <ligand>
        <name>ATP</name>
        <dbReference type="ChEBI" id="CHEBI:30616"/>
    </ligand>
</feature>
<dbReference type="CDD" id="cd06606">
    <property type="entry name" value="STKc_MAPKKK"/>
    <property type="match status" value="1"/>
</dbReference>
<dbReference type="InterPro" id="IPR017441">
    <property type="entry name" value="Protein_kinase_ATP_BS"/>
</dbReference>
<evidence type="ECO:0000256" key="5">
    <source>
        <dbReference type="PROSITE-ProRule" id="PRU10141"/>
    </source>
</evidence>
<reference evidence="8" key="1">
    <citation type="journal article" date="2014" name="Genome Announc.">
        <title>De novo whole-genome sequence and genome annotation of Lichtheimia ramosa.</title>
        <authorList>
            <person name="Linde J."/>
            <person name="Schwartze V."/>
            <person name="Binder U."/>
            <person name="Lass-Florl C."/>
            <person name="Voigt K."/>
            <person name="Horn F."/>
        </authorList>
    </citation>
    <scope>NUCLEOTIDE SEQUENCE</scope>
    <source>
        <strain evidence="8">JMRC FSU:6197</strain>
    </source>
</reference>
<dbReference type="InterPro" id="IPR000719">
    <property type="entry name" value="Prot_kinase_dom"/>
</dbReference>
<accession>A0A077WN01</accession>
<dbReference type="InterPro" id="IPR050538">
    <property type="entry name" value="MAP_kinase_kinase_kinase"/>
</dbReference>
<keyword evidence="1" id="KW-0808">Transferase</keyword>
<dbReference type="PANTHER" id="PTHR48016">
    <property type="entry name" value="MAP KINASE KINASE KINASE SSK2-RELATED-RELATED"/>
    <property type="match status" value="1"/>
</dbReference>
<organism evidence="8">
    <name type="scientific">Lichtheimia ramosa</name>
    <dbReference type="NCBI Taxonomy" id="688394"/>
    <lineage>
        <taxon>Eukaryota</taxon>
        <taxon>Fungi</taxon>
        <taxon>Fungi incertae sedis</taxon>
        <taxon>Mucoromycota</taxon>
        <taxon>Mucoromycotina</taxon>
        <taxon>Mucoromycetes</taxon>
        <taxon>Mucorales</taxon>
        <taxon>Lichtheimiaceae</taxon>
        <taxon>Lichtheimia</taxon>
    </lineage>
</organism>
<keyword evidence="2 5" id="KW-0547">Nucleotide-binding</keyword>
<proteinExistence type="predicted"/>
<name>A0A077WN01_9FUNG</name>
<feature type="region of interest" description="Disordered" evidence="6">
    <location>
        <begin position="146"/>
        <end position="187"/>
    </location>
</feature>
<evidence type="ECO:0000256" key="6">
    <source>
        <dbReference type="SAM" id="MobiDB-lite"/>
    </source>
</evidence>
<feature type="region of interest" description="Disordered" evidence="6">
    <location>
        <begin position="109"/>
        <end position="134"/>
    </location>
</feature>
<dbReference type="InterPro" id="IPR008271">
    <property type="entry name" value="Ser/Thr_kinase_AS"/>
</dbReference>
<dbReference type="InterPro" id="IPR011009">
    <property type="entry name" value="Kinase-like_dom_sf"/>
</dbReference>
<evidence type="ECO:0000256" key="3">
    <source>
        <dbReference type="ARBA" id="ARBA00022777"/>
    </source>
</evidence>
<protein>
    <recommendedName>
        <fullName evidence="7">Protein kinase domain-containing protein</fullName>
    </recommendedName>
</protein>